<dbReference type="EMBL" id="JAJSOW010000102">
    <property type="protein sequence ID" value="KAI9177193.1"/>
    <property type="molecule type" value="Genomic_DNA"/>
</dbReference>
<reference evidence="4" key="2">
    <citation type="submission" date="2023-02" db="EMBL/GenBank/DDBJ databases">
        <authorList>
            <person name="Swenson N.G."/>
            <person name="Wegrzyn J.L."/>
            <person name="Mcevoy S.L."/>
        </authorList>
    </citation>
    <scope>NUCLEOTIDE SEQUENCE</scope>
    <source>
        <strain evidence="4">91603</strain>
        <tissue evidence="4">Leaf</tissue>
    </source>
</reference>
<reference evidence="4" key="1">
    <citation type="journal article" date="2022" name="Plant J.">
        <title>Strategies of tolerance reflected in two North American maple genomes.</title>
        <authorList>
            <person name="McEvoy S.L."/>
            <person name="Sezen U.U."/>
            <person name="Trouern-Trend A."/>
            <person name="McMahon S.M."/>
            <person name="Schaberg P.G."/>
            <person name="Yang J."/>
            <person name="Wegrzyn J.L."/>
            <person name="Swenson N.G."/>
        </authorList>
    </citation>
    <scope>NUCLEOTIDE SEQUENCE</scope>
    <source>
        <strain evidence="4">91603</strain>
    </source>
</reference>
<comment type="similarity">
    <text evidence="1">Belongs to the PPR family. P subfamily.</text>
</comment>
<dbReference type="NCBIfam" id="TIGR00756">
    <property type="entry name" value="PPR"/>
    <property type="match status" value="4"/>
</dbReference>
<evidence type="ECO:0000256" key="1">
    <source>
        <dbReference type="ARBA" id="ARBA00007626"/>
    </source>
</evidence>
<sequence length="252" mass="28949">MTEENRAWLHEFLHGKCKSGKIDLHEAFYFFDYMIHMQPTPFMSSFNILLTVFVKNEHYASVVSLHTRMNSVRLVPDLITSNILIKCCCKMSRVSDGFVVFGSFLRRGFNPSDVTFTCLIKGLCMEGRIMEATRLLKKMILFDYRPDVVTFSTLIQELCRSDNTIVALQFHEQVVNGNSKYSITCKPNVVWYGSMIDGLCKYGFINKAKELFLEMKGRGIHANAVIYISLIHGLCCVGEWEEAESLFKEMLN</sequence>
<dbReference type="AlphaFoldDB" id="A0AAD5NRY2"/>
<dbReference type="InterPro" id="IPR011990">
    <property type="entry name" value="TPR-like_helical_dom_sf"/>
</dbReference>
<comment type="caution">
    <text evidence="4">The sequence shown here is derived from an EMBL/GenBank/DDBJ whole genome shotgun (WGS) entry which is preliminary data.</text>
</comment>
<dbReference type="InterPro" id="IPR002885">
    <property type="entry name" value="PPR_rpt"/>
</dbReference>
<feature type="repeat" description="PPR" evidence="3">
    <location>
        <begin position="188"/>
        <end position="222"/>
    </location>
</feature>
<gene>
    <name evidence="4" type="ORF">LWI28_012154</name>
</gene>
<evidence type="ECO:0000313" key="4">
    <source>
        <dbReference type="EMBL" id="KAI9177193.1"/>
    </source>
</evidence>
<dbReference type="Proteomes" id="UP001064489">
    <property type="component" value="Chromosome 5"/>
</dbReference>
<feature type="repeat" description="PPR" evidence="3">
    <location>
        <begin position="223"/>
        <end position="252"/>
    </location>
</feature>
<evidence type="ECO:0000256" key="3">
    <source>
        <dbReference type="PROSITE-ProRule" id="PRU00708"/>
    </source>
</evidence>
<proteinExistence type="inferred from homology"/>
<feature type="repeat" description="PPR" evidence="3">
    <location>
        <begin position="112"/>
        <end position="146"/>
    </location>
</feature>
<evidence type="ECO:0008006" key="6">
    <source>
        <dbReference type="Google" id="ProtNLM"/>
    </source>
</evidence>
<evidence type="ECO:0000256" key="2">
    <source>
        <dbReference type="ARBA" id="ARBA00022737"/>
    </source>
</evidence>
<dbReference type="Gene3D" id="1.25.40.10">
    <property type="entry name" value="Tetratricopeptide repeat domain"/>
    <property type="match status" value="2"/>
</dbReference>
<keyword evidence="5" id="KW-1185">Reference proteome</keyword>
<feature type="repeat" description="PPR" evidence="3">
    <location>
        <begin position="77"/>
        <end position="111"/>
    </location>
</feature>
<keyword evidence="2" id="KW-0677">Repeat</keyword>
<evidence type="ECO:0000313" key="5">
    <source>
        <dbReference type="Proteomes" id="UP001064489"/>
    </source>
</evidence>
<organism evidence="4 5">
    <name type="scientific">Acer negundo</name>
    <name type="common">Box elder</name>
    <dbReference type="NCBI Taxonomy" id="4023"/>
    <lineage>
        <taxon>Eukaryota</taxon>
        <taxon>Viridiplantae</taxon>
        <taxon>Streptophyta</taxon>
        <taxon>Embryophyta</taxon>
        <taxon>Tracheophyta</taxon>
        <taxon>Spermatophyta</taxon>
        <taxon>Magnoliopsida</taxon>
        <taxon>eudicotyledons</taxon>
        <taxon>Gunneridae</taxon>
        <taxon>Pentapetalae</taxon>
        <taxon>rosids</taxon>
        <taxon>malvids</taxon>
        <taxon>Sapindales</taxon>
        <taxon>Sapindaceae</taxon>
        <taxon>Hippocastanoideae</taxon>
        <taxon>Acereae</taxon>
        <taxon>Acer</taxon>
    </lineage>
</organism>
<accession>A0AAD5NRY2</accession>
<dbReference type="PANTHER" id="PTHR47941">
    <property type="entry name" value="PENTATRICOPEPTIDE REPEAT-CONTAINING PROTEIN 3, MITOCHONDRIAL"/>
    <property type="match status" value="1"/>
</dbReference>
<protein>
    <recommendedName>
        <fullName evidence="6">Pentatricopeptide repeat-containing protein</fullName>
    </recommendedName>
</protein>
<name>A0AAD5NRY2_ACENE</name>
<dbReference type="Pfam" id="PF13041">
    <property type="entry name" value="PPR_2"/>
    <property type="match status" value="3"/>
</dbReference>
<dbReference type="PROSITE" id="PS51375">
    <property type="entry name" value="PPR"/>
    <property type="match status" value="4"/>
</dbReference>